<dbReference type="SUPFAM" id="SSF49265">
    <property type="entry name" value="Fibronectin type III"/>
    <property type="match status" value="2"/>
</dbReference>
<feature type="domain" description="Fibronectin type-III" evidence="3">
    <location>
        <begin position="499"/>
        <end position="599"/>
    </location>
</feature>
<dbReference type="Pfam" id="PF18962">
    <property type="entry name" value="Por_Secre_tail"/>
    <property type="match status" value="1"/>
</dbReference>
<sequence>MNKTIFFLLLFKLIAGTMAVNAQTYQTLNINGFNHDVIANGVGTAASSTTTDVDGVSYCFKSIDWQLTATSTPQTSGFPQSGIINSAATTGLTYQLQNYSSNNAIRLVSTATNITSVVTGTVKAKKLFVLATSGSGASNLECVVTFQDDTTESFLTNPVADWFNGTNPPVAYSGFGRINRNNNGVENSTTNPRLYQITLNIAIANQAKEIKSIKFTRGTTSSGVINIFAVSAEILGTCPSPDAVLINAITTNTATATLTPPALIPSTGYDYEVRTTGAGGSGSDGLVTSGTVSSNSTVADLTGLPASQTLNFYIRSNCGATDQGVWTGPYSFTMLCDDFGAFYENFDNQPVGSTTNPSLPTCWGVIDDGTGYLYTSSASSYSAPRSVYLYNSSQNSGNLMIVSPKTNNLGNGAYRIRFRARSTTTSVQTLKVVTLESQTSATGMQLLQTLNLTDSFQEYIVNIPAGTHDYFGIAHGLGTTYRTIYVDDIRFEAIPSCIVPAGLTVTNVGLNTAVVNWTATTSPNTNGYTYEVRTSGLPGSGTDGLAFTGTTDANTTSVNLSNLTAGTQYWVYVIANCAADDSSYWTDGATFTPNWCQPTYSNGSSNHRITIVNINEISFTDNIPSYTNRDRTGVTVPDLTVGNTYTFNVTTTGYTGMGIAIDFNNDGNFDETNEVLALPDYIANGTQMYTASVTIPMGVYSGTYRMRIWNRVANAGGGEGPDPCGSYNYGTWADYTVNLTGGSVPCDEPVMVEAIAIGAMQAELGWETETEATLFDIEYGIAGFVQGTGTLISGVSNPYTITDLEPDTEYEFYVKQICDEYSVSDWSEAGSFTTLCVMPDPVITSSLILCGATMVDQIDVTAETGAIMKWYASATGDDEISEIPLSGTYYVMTENTLGCFSQRVAVDFTLVSTSVPQAESEQYFCNTATVADLVATPAVGLSIRWYESMTATQPLDATHVLSAGNVYYVVQATDTDCESDRIAVTAIITNQPAVLDISQIALCQPTSFSELQNLGNMTGSVVKWYAGLSSATPLSNDTVISNGTYYVSQTINTCESERTAVTFTLYIGLPVPTAVMQTFCGSATVTDLVATGALPGAEYRWYASQDSVLPLDPGAVLSSGTYYVSQTISGCESNKRSVAVLVNPVAAPVMGSYTFCESATIADIPLVVPTGVSYKWYTAETTGTELQQDTVLTTGTYYVERIEWGCISQRAAVPITILDLPDAPTGASNQSFTVNTIGEATLADLIMDQTNVVWYITYEDARTGINPLPSEIPLLNGQTYYAVIIGTNGCASFPTAVTVDITLSVNDFDMSDLRYYPNPTADILYIQYKEVIDRVIVYSLSGQKVITKQGGTKEIQLDMSALSAGNYLIELHSQNHTQIIKVVRK</sequence>
<keyword evidence="1 2" id="KW-0732">Signal</keyword>
<dbReference type="InterPro" id="IPR026444">
    <property type="entry name" value="Secre_tail"/>
</dbReference>
<dbReference type="Pfam" id="PF20009">
    <property type="entry name" value="GEVED"/>
    <property type="match status" value="1"/>
</dbReference>
<dbReference type="InterPro" id="IPR013783">
    <property type="entry name" value="Ig-like_fold"/>
</dbReference>
<evidence type="ECO:0000256" key="1">
    <source>
        <dbReference type="ARBA" id="ARBA00022729"/>
    </source>
</evidence>
<dbReference type="SUPFAM" id="SSF49785">
    <property type="entry name" value="Galactose-binding domain-like"/>
    <property type="match status" value="1"/>
</dbReference>
<dbReference type="InterPro" id="IPR036116">
    <property type="entry name" value="FN3_sf"/>
</dbReference>
<organism evidence="4 5">
    <name type="scientific">Paenimyroides ceti</name>
    <dbReference type="NCBI Taxonomy" id="395087"/>
    <lineage>
        <taxon>Bacteria</taxon>
        <taxon>Pseudomonadati</taxon>
        <taxon>Bacteroidota</taxon>
        <taxon>Flavobacteriia</taxon>
        <taxon>Flavobacteriales</taxon>
        <taxon>Flavobacteriaceae</taxon>
        <taxon>Paenimyroides</taxon>
    </lineage>
</organism>
<dbReference type="InterPro" id="IPR008979">
    <property type="entry name" value="Galactose-bd-like_sf"/>
</dbReference>
<dbReference type="Pfam" id="PF00041">
    <property type="entry name" value="fn3"/>
    <property type="match status" value="1"/>
</dbReference>
<dbReference type="SMART" id="SM00060">
    <property type="entry name" value="FN3"/>
    <property type="match status" value="4"/>
</dbReference>
<dbReference type="EMBL" id="JAUFQU010000001">
    <property type="protein sequence ID" value="MDN3705773.1"/>
    <property type="molecule type" value="Genomic_DNA"/>
</dbReference>
<dbReference type="RefSeq" id="WP_290361923.1">
    <property type="nucleotide sequence ID" value="NZ_JAUFQU010000001.1"/>
</dbReference>
<evidence type="ECO:0000259" key="3">
    <source>
        <dbReference type="PROSITE" id="PS50853"/>
    </source>
</evidence>
<protein>
    <submittedName>
        <fullName evidence="4">Fibronectin type III domain-containing protein</fullName>
    </submittedName>
</protein>
<dbReference type="Gene3D" id="2.60.40.10">
    <property type="entry name" value="Immunoglobulins"/>
    <property type="match status" value="3"/>
</dbReference>
<dbReference type="Proteomes" id="UP001242368">
    <property type="component" value="Unassembled WGS sequence"/>
</dbReference>
<proteinExistence type="predicted"/>
<name>A0ABT8CQ40_9FLAO</name>
<feature type="domain" description="Fibronectin type-III" evidence="3">
    <location>
        <begin position="748"/>
        <end position="837"/>
    </location>
</feature>
<dbReference type="PROSITE" id="PS50853">
    <property type="entry name" value="FN3"/>
    <property type="match status" value="3"/>
</dbReference>
<evidence type="ECO:0000313" key="4">
    <source>
        <dbReference type="EMBL" id="MDN3705773.1"/>
    </source>
</evidence>
<feature type="signal peptide" evidence="2">
    <location>
        <begin position="1"/>
        <end position="22"/>
    </location>
</feature>
<dbReference type="NCBIfam" id="TIGR04183">
    <property type="entry name" value="Por_Secre_tail"/>
    <property type="match status" value="1"/>
</dbReference>
<dbReference type="Pfam" id="PF19081">
    <property type="entry name" value="Ig_7"/>
    <property type="match status" value="2"/>
</dbReference>
<evidence type="ECO:0000256" key="2">
    <source>
        <dbReference type="SAM" id="SignalP"/>
    </source>
</evidence>
<feature type="domain" description="Fibronectin type-III" evidence="3">
    <location>
        <begin position="240"/>
        <end position="338"/>
    </location>
</feature>
<keyword evidence="5" id="KW-1185">Reference proteome</keyword>
<accession>A0ABT8CQ40</accession>
<dbReference type="InterPro" id="IPR044023">
    <property type="entry name" value="Ig_7"/>
</dbReference>
<dbReference type="InterPro" id="IPR003961">
    <property type="entry name" value="FN3_dom"/>
</dbReference>
<evidence type="ECO:0000313" key="5">
    <source>
        <dbReference type="Proteomes" id="UP001242368"/>
    </source>
</evidence>
<feature type="chain" id="PRO_5047413600" evidence="2">
    <location>
        <begin position="23"/>
        <end position="1385"/>
    </location>
</feature>
<dbReference type="InterPro" id="IPR045474">
    <property type="entry name" value="GEVED"/>
</dbReference>
<reference evidence="5" key="1">
    <citation type="journal article" date="2019" name="Int. J. Syst. Evol. Microbiol.">
        <title>The Global Catalogue of Microorganisms (GCM) 10K type strain sequencing project: providing services to taxonomists for standard genome sequencing and annotation.</title>
        <authorList>
            <consortium name="The Broad Institute Genomics Platform"/>
            <consortium name="The Broad Institute Genome Sequencing Center for Infectious Disease"/>
            <person name="Wu L."/>
            <person name="Ma J."/>
        </authorList>
    </citation>
    <scope>NUCLEOTIDE SEQUENCE [LARGE SCALE GENOMIC DNA]</scope>
    <source>
        <strain evidence="5">CECT 7184</strain>
    </source>
</reference>
<gene>
    <name evidence="4" type="ORF">QW060_01375</name>
</gene>
<dbReference type="CDD" id="cd00063">
    <property type="entry name" value="FN3"/>
    <property type="match status" value="2"/>
</dbReference>
<comment type="caution">
    <text evidence="4">The sequence shown here is derived from an EMBL/GenBank/DDBJ whole genome shotgun (WGS) entry which is preliminary data.</text>
</comment>